<gene>
    <name evidence="2" type="ORF">I5M32_06255</name>
</gene>
<evidence type="ECO:0000313" key="2">
    <source>
        <dbReference type="EMBL" id="MBK0382560.1"/>
    </source>
</evidence>
<sequence length="457" mass="52366">MDNLYAIVDIETTGGHASAHGITEIAIYIHNGNEIVDEYQTLINPFQEIPVFIQSLTGISNEMVSKAPSFEEVAPKIFELLDQKIFVAHNVNFDYSFVNHHLKKEGFTLGNKKLCTVRLARKIFPGLPSYSLGKLSRSLNISIKNRHRAAGDAFATASIFKMMVDADDKGYITEALKAKAKEEALPPFISRSQIESIPRQPGVYYFKDKKDKIIYVGKAKNLYRRILSHFSNNSPNRNKQDFLREIRKISHQVCGTELQAMILENIEIKRLWPANNRAAKRPERRYCLYVYEDQKGFLRFGVGKKIKNIKPTYLFSSLAQSYTLVNNWCQQYGLCPKLCNIQKSTEVCSHLENGSCYCNDEAGYLSYNEKVNTLITDLRKELPSFMIVDSGRNTLEKSCILIEKGVFYGMGYLREHEVPNSLEKAKSVLQPYPSYQFIEKLIFDFALQHPHRQILLN</sequence>
<dbReference type="SMART" id="SM00479">
    <property type="entry name" value="EXOIII"/>
    <property type="match status" value="1"/>
</dbReference>
<name>A0ABS1BI86_9SPHI</name>
<comment type="caution">
    <text evidence="2">The sequence shown here is derived from an EMBL/GenBank/DDBJ whole genome shotgun (WGS) entry which is preliminary data.</text>
</comment>
<dbReference type="CDD" id="cd06127">
    <property type="entry name" value="DEDDh"/>
    <property type="match status" value="1"/>
</dbReference>
<feature type="domain" description="GIY-YIG" evidence="1">
    <location>
        <begin position="199"/>
        <end position="277"/>
    </location>
</feature>
<dbReference type="Pfam" id="PF00929">
    <property type="entry name" value="RNase_T"/>
    <property type="match status" value="1"/>
</dbReference>
<dbReference type="Gene3D" id="3.40.1440.10">
    <property type="entry name" value="GIY-YIG endonuclease"/>
    <property type="match status" value="1"/>
</dbReference>
<dbReference type="InterPro" id="IPR012337">
    <property type="entry name" value="RNaseH-like_sf"/>
</dbReference>
<dbReference type="CDD" id="cd10434">
    <property type="entry name" value="GIY-YIG_UvrC_Cho"/>
    <property type="match status" value="1"/>
</dbReference>
<dbReference type="PROSITE" id="PS50164">
    <property type="entry name" value="GIY_YIG"/>
    <property type="match status" value="1"/>
</dbReference>
<dbReference type="Proteomes" id="UP000660024">
    <property type="component" value="Unassembled WGS sequence"/>
</dbReference>
<dbReference type="PANTHER" id="PTHR30231">
    <property type="entry name" value="DNA POLYMERASE III SUBUNIT EPSILON"/>
    <property type="match status" value="1"/>
</dbReference>
<dbReference type="SUPFAM" id="SSF82771">
    <property type="entry name" value="GIY-YIG endonuclease"/>
    <property type="match status" value="1"/>
</dbReference>
<dbReference type="Pfam" id="PF01541">
    <property type="entry name" value="GIY-YIG"/>
    <property type="match status" value="1"/>
</dbReference>
<evidence type="ECO:0000313" key="3">
    <source>
        <dbReference type="Proteomes" id="UP000660024"/>
    </source>
</evidence>
<accession>A0ABS1BI86</accession>
<protein>
    <submittedName>
        <fullName evidence="2">GIY-YIG nuclease family protein</fullName>
    </submittedName>
</protein>
<proteinExistence type="predicted"/>
<dbReference type="RefSeq" id="WP_200585341.1">
    <property type="nucleotide sequence ID" value="NZ_JAEHFY010000007.1"/>
</dbReference>
<keyword evidence="3" id="KW-1185">Reference proteome</keyword>
<dbReference type="NCBIfam" id="TIGR00573">
    <property type="entry name" value="dnaq"/>
    <property type="match status" value="1"/>
</dbReference>
<dbReference type="InterPro" id="IPR000305">
    <property type="entry name" value="GIY-YIG_endonuc"/>
</dbReference>
<dbReference type="InterPro" id="IPR006054">
    <property type="entry name" value="DnaQ"/>
</dbReference>
<dbReference type="InterPro" id="IPR013520">
    <property type="entry name" value="Ribonucl_H"/>
</dbReference>
<dbReference type="InterPro" id="IPR035901">
    <property type="entry name" value="GIY-YIG_endonuc_sf"/>
</dbReference>
<dbReference type="InterPro" id="IPR047296">
    <property type="entry name" value="GIY-YIG_UvrC_Cho"/>
</dbReference>
<dbReference type="EMBL" id="JAEHFY010000007">
    <property type="protein sequence ID" value="MBK0382560.1"/>
    <property type="molecule type" value="Genomic_DNA"/>
</dbReference>
<reference evidence="2 3" key="1">
    <citation type="submission" date="2020-12" db="EMBL/GenBank/DDBJ databases">
        <title>Bacterial novel species Pedobacter sp. SD-b isolated from soil.</title>
        <authorList>
            <person name="Jung H.-Y."/>
        </authorList>
    </citation>
    <scope>NUCLEOTIDE SEQUENCE [LARGE SCALE GENOMIC DNA]</scope>
    <source>
        <strain evidence="2 3">SD-b</strain>
    </source>
</reference>
<dbReference type="SUPFAM" id="SSF53098">
    <property type="entry name" value="Ribonuclease H-like"/>
    <property type="match status" value="1"/>
</dbReference>
<dbReference type="InterPro" id="IPR036397">
    <property type="entry name" value="RNaseH_sf"/>
</dbReference>
<organism evidence="2 3">
    <name type="scientific">Pedobacter segetis</name>
    <dbReference type="NCBI Taxonomy" id="2793069"/>
    <lineage>
        <taxon>Bacteria</taxon>
        <taxon>Pseudomonadati</taxon>
        <taxon>Bacteroidota</taxon>
        <taxon>Sphingobacteriia</taxon>
        <taxon>Sphingobacteriales</taxon>
        <taxon>Sphingobacteriaceae</taxon>
        <taxon>Pedobacter</taxon>
    </lineage>
</organism>
<dbReference type="PANTHER" id="PTHR30231:SF41">
    <property type="entry name" value="DNA POLYMERASE III SUBUNIT EPSILON"/>
    <property type="match status" value="1"/>
</dbReference>
<dbReference type="Gene3D" id="3.30.420.10">
    <property type="entry name" value="Ribonuclease H-like superfamily/Ribonuclease H"/>
    <property type="match status" value="1"/>
</dbReference>
<dbReference type="SMART" id="SM00465">
    <property type="entry name" value="GIYc"/>
    <property type="match status" value="1"/>
</dbReference>
<evidence type="ECO:0000259" key="1">
    <source>
        <dbReference type="PROSITE" id="PS50164"/>
    </source>
</evidence>